<keyword evidence="5" id="KW-0949">S-adenosyl-L-methionine</keyword>
<sequence>MLSYKVFKDDVQGARLYLIATPIGNISDISSRAKDVLSSVDIVLAEDTRNTSYLLSRLGIKPAKLISCYSQKEGEVASSLFPEIIEKKLKVAFVSDAGTPGISDPGELLVKKAWEIGLKVVPIPGPAAFVQALIVSGFETSDFSFYGFPPSKSSKAFFETLINKKETLIFYEAPHRLEKTLNTMLEVFGDRNIFIGRELTKVFEEHIKGSISEMLSLNFDDLKGEICLVLEGNKNADSDEEKIKQAYK</sequence>
<comment type="caution">
    <text evidence="7">The sequence shown here is derived from an EMBL/GenBank/DDBJ whole genome shotgun (WGS) entry which is preliminary data.</text>
</comment>
<dbReference type="SUPFAM" id="SSF53790">
    <property type="entry name" value="Tetrapyrrole methylase"/>
    <property type="match status" value="1"/>
</dbReference>
<dbReference type="AlphaFoldDB" id="A0A9D9D4W9"/>
<evidence type="ECO:0000256" key="3">
    <source>
        <dbReference type="ARBA" id="ARBA00022603"/>
    </source>
</evidence>
<dbReference type="InterPro" id="IPR008189">
    <property type="entry name" value="rRNA_ssu_MeTfrase_I"/>
</dbReference>
<reference evidence="7" key="2">
    <citation type="journal article" date="2021" name="PeerJ">
        <title>Extensive microbial diversity within the chicken gut microbiome revealed by metagenomics and culture.</title>
        <authorList>
            <person name="Gilroy R."/>
            <person name="Ravi A."/>
            <person name="Getino M."/>
            <person name="Pursley I."/>
            <person name="Horton D.L."/>
            <person name="Alikhan N.F."/>
            <person name="Baker D."/>
            <person name="Gharbi K."/>
            <person name="Hall N."/>
            <person name="Watson M."/>
            <person name="Adriaenssens E.M."/>
            <person name="Foster-Nyarko E."/>
            <person name="Jarju S."/>
            <person name="Secka A."/>
            <person name="Antonio M."/>
            <person name="Oren A."/>
            <person name="Chaudhuri R.R."/>
            <person name="La Ragione R."/>
            <person name="Hildebrand F."/>
            <person name="Pallen M.J."/>
        </authorList>
    </citation>
    <scope>NUCLEOTIDE SEQUENCE</scope>
    <source>
        <strain evidence="7">1748</strain>
    </source>
</reference>
<evidence type="ECO:0000259" key="6">
    <source>
        <dbReference type="Pfam" id="PF00590"/>
    </source>
</evidence>
<dbReference type="Pfam" id="PF00590">
    <property type="entry name" value="TP_methylase"/>
    <property type="match status" value="1"/>
</dbReference>
<dbReference type="GO" id="GO:0006364">
    <property type="term" value="P:rRNA processing"/>
    <property type="evidence" value="ECO:0007669"/>
    <property type="project" value="UniProtKB-KW"/>
</dbReference>
<dbReference type="GO" id="GO:0032259">
    <property type="term" value="P:methylation"/>
    <property type="evidence" value="ECO:0007669"/>
    <property type="project" value="UniProtKB-KW"/>
</dbReference>
<dbReference type="PROSITE" id="PS01296">
    <property type="entry name" value="RSMI"/>
    <property type="match status" value="1"/>
</dbReference>
<protein>
    <submittedName>
        <fullName evidence="7">16S rRNA (Cytidine(1402)-2'-O)-methyltransferase</fullName>
        <ecNumber evidence="7">2.1.1.198</ecNumber>
    </submittedName>
</protein>
<reference evidence="7" key="1">
    <citation type="submission" date="2020-10" db="EMBL/GenBank/DDBJ databases">
        <authorList>
            <person name="Gilroy R."/>
        </authorList>
    </citation>
    <scope>NUCLEOTIDE SEQUENCE</scope>
    <source>
        <strain evidence="7">1748</strain>
    </source>
</reference>
<name>A0A9D9D4W9_9BACL</name>
<dbReference type="EMBL" id="JADING010000019">
    <property type="protein sequence ID" value="MBO8414011.1"/>
    <property type="molecule type" value="Genomic_DNA"/>
</dbReference>
<dbReference type="Gene3D" id="3.40.1010.10">
    <property type="entry name" value="Cobalt-precorrin-4 Transmethylase, Domain 1"/>
    <property type="match status" value="1"/>
</dbReference>
<dbReference type="PANTHER" id="PTHR46111:SF1">
    <property type="entry name" value="RIBOSOMAL RNA SMALL SUBUNIT METHYLTRANSFERASE I"/>
    <property type="match status" value="1"/>
</dbReference>
<dbReference type="InterPro" id="IPR014776">
    <property type="entry name" value="4pyrrole_Mease_sub2"/>
</dbReference>
<evidence type="ECO:0000256" key="2">
    <source>
        <dbReference type="ARBA" id="ARBA00022552"/>
    </source>
</evidence>
<dbReference type="PANTHER" id="PTHR46111">
    <property type="entry name" value="RIBOSOMAL RNA SMALL SUBUNIT METHYLTRANSFERASE I"/>
    <property type="match status" value="1"/>
</dbReference>
<evidence type="ECO:0000256" key="5">
    <source>
        <dbReference type="ARBA" id="ARBA00022691"/>
    </source>
</evidence>
<proteinExistence type="inferred from homology"/>
<dbReference type="EC" id="2.1.1.198" evidence="7"/>
<evidence type="ECO:0000313" key="8">
    <source>
        <dbReference type="Proteomes" id="UP000823629"/>
    </source>
</evidence>
<dbReference type="InterPro" id="IPR014777">
    <property type="entry name" value="4pyrrole_Mease_sub1"/>
</dbReference>
<dbReference type="Proteomes" id="UP000823629">
    <property type="component" value="Unassembled WGS sequence"/>
</dbReference>
<keyword evidence="2" id="KW-0698">rRNA processing</keyword>
<dbReference type="InterPro" id="IPR018063">
    <property type="entry name" value="SAM_MeTrfase_RsmI_CS"/>
</dbReference>
<dbReference type="InterPro" id="IPR035996">
    <property type="entry name" value="4pyrrol_Methylase_sf"/>
</dbReference>
<dbReference type="CDD" id="cd11648">
    <property type="entry name" value="RsmI"/>
    <property type="match status" value="1"/>
</dbReference>
<evidence type="ECO:0000256" key="1">
    <source>
        <dbReference type="ARBA" id="ARBA00022490"/>
    </source>
</evidence>
<dbReference type="Gene3D" id="3.30.950.10">
    <property type="entry name" value="Methyltransferase, Cobalt-precorrin-4 Transmethylase, Domain 2"/>
    <property type="match status" value="1"/>
</dbReference>
<organism evidence="7 8">
    <name type="scientific">Candidatus Scatoplasma merdavium</name>
    <dbReference type="NCBI Taxonomy" id="2840932"/>
    <lineage>
        <taxon>Bacteria</taxon>
        <taxon>Bacillati</taxon>
        <taxon>Bacillota</taxon>
        <taxon>Bacilli</taxon>
        <taxon>Bacillales</taxon>
        <taxon>Candidatus Scatoplasma</taxon>
    </lineage>
</organism>
<dbReference type="FunFam" id="3.30.950.10:FF:000002">
    <property type="entry name" value="Ribosomal RNA small subunit methyltransferase I"/>
    <property type="match status" value="1"/>
</dbReference>
<dbReference type="GO" id="GO:0008168">
    <property type="term" value="F:methyltransferase activity"/>
    <property type="evidence" value="ECO:0007669"/>
    <property type="project" value="UniProtKB-KW"/>
</dbReference>
<dbReference type="InterPro" id="IPR000878">
    <property type="entry name" value="4pyrrol_Mease"/>
</dbReference>
<dbReference type="PIRSF" id="PIRSF005917">
    <property type="entry name" value="MTase_YraL"/>
    <property type="match status" value="1"/>
</dbReference>
<feature type="non-terminal residue" evidence="7">
    <location>
        <position position="248"/>
    </location>
</feature>
<keyword evidence="1" id="KW-0963">Cytoplasm</keyword>
<dbReference type="NCBIfam" id="TIGR00096">
    <property type="entry name" value="16S rRNA (cytidine(1402)-2'-O)-methyltransferase"/>
    <property type="match status" value="1"/>
</dbReference>
<dbReference type="HAMAP" id="MF_01877">
    <property type="entry name" value="16SrRNA_methyltr_I"/>
    <property type="match status" value="1"/>
</dbReference>
<gene>
    <name evidence="7" type="primary">rsmI</name>
    <name evidence="7" type="ORF">IAC78_00805</name>
</gene>
<accession>A0A9D9D4W9</accession>
<feature type="domain" description="Tetrapyrrole methylase" evidence="6">
    <location>
        <begin position="15"/>
        <end position="214"/>
    </location>
</feature>
<evidence type="ECO:0000256" key="4">
    <source>
        <dbReference type="ARBA" id="ARBA00022679"/>
    </source>
</evidence>
<keyword evidence="3 7" id="KW-0489">Methyltransferase</keyword>
<evidence type="ECO:0000313" key="7">
    <source>
        <dbReference type="EMBL" id="MBO8414011.1"/>
    </source>
</evidence>
<keyword evidence="4 7" id="KW-0808">Transferase</keyword>